<proteinExistence type="predicted"/>
<name>A0ABR8NH53_9ACTN</name>
<sequence>MTQDTPGRPTRPANGALTVITPLARRGPVLLKAQFVATRLKPSLKGLQHFDSVFFSNWNIITRLPAVGDEVIERASPRVMLWEVAYSAEVDPYIESFVHGIAANIRRIWGTSLGFPGSSSVGSVRDYIKKHSWDIGYLYWAYPHATVRTIESALAVAREHEFLTEAARSSTPEEFARLYRGFLVRRGTDL</sequence>
<evidence type="ECO:0000313" key="1">
    <source>
        <dbReference type="EMBL" id="MBD3927462.1"/>
    </source>
</evidence>
<keyword evidence="2" id="KW-1185">Reference proteome</keyword>
<dbReference type="RefSeq" id="WP_191197328.1">
    <property type="nucleotide sequence ID" value="NZ_JACXYZ010000006.1"/>
</dbReference>
<comment type="caution">
    <text evidence="1">The sequence shown here is derived from an EMBL/GenBank/DDBJ whole genome shotgun (WGS) entry which is preliminary data.</text>
</comment>
<accession>A0ABR8NH53</accession>
<protein>
    <submittedName>
        <fullName evidence="1">Uncharacterized protein</fullName>
    </submittedName>
</protein>
<dbReference type="EMBL" id="JACXYZ010000006">
    <property type="protein sequence ID" value="MBD3927462.1"/>
    <property type="molecule type" value="Genomic_DNA"/>
</dbReference>
<dbReference type="Proteomes" id="UP000618818">
    <property type="component" value="Unassembled WGS sequence"/>
</dbReference>
<evidence type="ECO:0000313" key="2">
    <source>
        <dbReference type="Proteomes" id="UP000618818"/>
    </source>
</evidence>
<gene>
    <name evidence="1" type="ORF">IEZ26_22760</name>
</gene>
<organism evidence="1 2">
    <name type="scientific">Nocardioides cavernae</name>
    <dbReference type="NCBI Taxonomy" id="1921566"/>
    <lineage>
        <taxon>Bacteria</taxon>
        <taxon>Bacillati</taxon>
        <taxon>Actinomycetota</taxon>
        <taxon>Actinomycetes</taxon>
        <taxon>Propionibacteriales</taxon>
        <taxon>Nocardioidaceae</taxon>
        <taxon>Nocardioides</taxon>
    </lineage>
</organism>
<reference evidence="1 2" key="1">
    <citation type="submission" date="2020-09" db="EMBL/GenBank/DDBJ databases">
        <title>novel species in genus Nocardioides.</title>
        <authorList>
            <person name="Zhang G."/>
        </authorList>
    </citation>
    <scope>NUCLEOTIDE SEQUENCE [LARGE SCALE GENOMIC DNA]</scope>
    <source>
        <strain evidence="1 2">KCTC 39551</strain>
    </source>
</reference>